<protein>
    <submittedName>
        <fullName evidence="1">Uncharacterized protein</fullName>
    </submittedName>
</protein>
<dbReference type="EMBL" id="CAJOAX010028972">
    <property type="protein sequence ID" value="CAF4237262.1"/>
    <property type="molecule type" value="Genomic_DNA"/>
</dbReference>
<sequence>MHFMQRKSFLRDLQQIYNDSLLINTYSIGSAIASCFIKR</sequence>
<evidence type="ECO:0000313" key="1">
    <source>
        <dbReference type="EMBL" id="CAF4237262.1"/>
    </source>
</evidence>
<gene>
    <name evidence="1" type="ORF">OTI717_LOCUS39959</name>
</gene>
<reference evidence="1" key="1">
    <citation type="submission" date="2021-02" db="EMBL/GenBank/DDBJ databases">
        <authorList>
            <person name="Nowell W R."/>
        </authorList>
    </citation>
    <scope>NUCLEOTIDE SEQUENCE</scope>
</reference>
<feature type="non-terminal residue" evidence="1">
    <location>
        <position position="1"/>
    </location>
</feature>
<name>A0A820DUW6_9BILA</name>
<evidence type="ECO:0000313" key="2">
    <source>
        <dbReference type="Proteomes" id="UP000663823"/>
    </source>
</evidence>
<comment type="caution">
    <text evidence="1">The sequence shown here is derived from an EMBL/GenBank/DDBJ whole genome shotgun (WGS) entry which is preliminary data.</text>
</comment>
<organism evidence="1 2">
    <name type="scientific">Rotaria sordida</name>
    <dbReference type="NCBI Taxonomy" id="392033"/>
    <lineage>
        <taxon>Eukaryota</taxon>
        <taxon>Metazoa</taxon>
        <taxon>Spiralia</taxon>
        <taxon>Gnathifera</taxon>
        <taxon>Rotifera</taxon>
        <taxon>Eurotatoria</taxon>
        <taxon>Bdelloidea</taxon>
        <taxon>Philodinida</taxon>
        <taxon>Philodinidae</taxon>
        <taxon>Rotaria</taxon>
    </lineage>
</organism>
<dbReference type="PROSITE" id="PS51257">
    <property type="entry name" value="PROKAR_LIPOPROTEIN"/>
    <property type="match status" value="1"/>
</dbReference>
<accession>A0A820DUW6</accession>
<proteinExistence type="predicted"/>
<dbReference type="Proteomes" id="UP000663823">
    <property type="component" value="Unassembled WGS sequence"/>
</dbReference>
<dbReference type="AlphaFoldDB" id="A0A820DUW6"/>